<evidence type="ECO:0000256" key="1">
    <source>
        <dbReference type="SAM" id="Phobius"/>
    </source>
</evidence>
<keyword evidence="1" id="KW-1133">Transmembrane helix</keyword>
<evidence type="ECO:0000313" key="3">
    <source>
        <dbReference type="Proteomes" id="UP000243200"/>
    </source>
</evidence>
<dbReference type="OrthoDB" id="381445at2759"/>
<dbReference type="EMBL" id="FLRJ01000151">
    <property type="protein sequence ID" value="SBT72790.1"/>
    <property type="molecule type" value="Genomic_DNA"/>
</dbReference>
<dbReference type="InterPro" id="IPR008780">
    <property type="entry name" value="Plasmodium_Vir"/>
</dbReference>
<sequence length="412" mass="48884">MDFSELGEVLVDLKKSPSYQIYKEFNASVNDEKYKDYCKTIPNSTDYKEVKELCHKFVRNVKEIADMDNREYRKNRCLHSLYWTYNEISKIFSNDSNKINESDILNKFYSIGKRIDAERNKYICSHYFIEEDFDERREEKDLHDYFKNYDTIKTIIPHNEEECKMFHTYLQHLTSVYDKQDCCDWWECEDYFSCNPDDKPHVILNKLNNCKDAFPNKQPEQSVQSRTHETLGVFEVSQRKDRNLPSGGDVKEAQDTTHNGQLPFFGNSLSETHGKLEKNKCKIVKGQMGEHPLNSISCSDDTTSVENDGKLVEIQSQEDLTASESDCNTLLCNPRRSINIAVVVFGIMCILFFCYKMTPFGIWLRKMIHKKRKRKRKKYIYKKYKNELPDNEQKYLYINSYTKRMNLTYYPT</sequence>
<proteinExistence type="predicted"/>
<evidence type="ECO:0000313" key="2">
    <source>
        <dbReference type="EMBL" id="SBT72790.1"/>
    </source>
</evidence>
<dbReference type="Pfam" id="PF05795">
    <property type="entry name" value="Plasmodium_Vir"/>
    <property type="match status" value="1"/>
</dbReference>
<dbReference type="VEuPathDB" id="PlasmoDB:PocGH01_00197300"/>
<reference evidence="2 3" key="1">
    <citation type="submission" date="2016-06" db="EMBL/GenBank/DDBJ databases">
        <authorList>
            <consortium name="Pathogen Informatics"/>
        </authorList>
    </citation>
    <scope>NUCLEOTIDE SEQUENCE [LARGE SCALE GENOMIC DNA]</scope>
</reference>
<keyword evidence="1" id="KW-0812">Transmembrane</keyword>
<protein>
    <submittedName>
        <fullName evidence="2">PIR protein</fullName>
    </submittedName>
</protein>
<dbReference type="AlphaFoldDB" id="A0A1C3KGG1"/>
<accession>A0A1C3KGG1</accession>
<organism evidence="2 3">
    <name type="scientific">Plasmodium ovale</name>
    <name type="common">malaria parasite P. ovale</name>
    <dbReference type="NCBI Taxonomy" id="36330"/>
    <lineage>
        <taxon>Eukaryota</taxon>
        <taxon>Sar</taxon>
        <taxon>Alveolata</taxon>
        <taxon>Apicomplexa</taxon>
        <taxon>Aconoidasida</taxon>
        <taxon>Haemosporida</taxon>
        <taxon>Plasmodiidae</taxon>
        <taxon>Plasmodium</taxon>
        <taxon>Plasmodium (Plasmodium)</taxon>
    </lineage>
</organism>
<dbReference type="Proteomes" id="UP000243200">
    <property type="component" value="Unassembled WGS sequence"/>
</dbReference>
<keyword evidence="1" id="KW-0472">Membrane</keyword>
<feature type="transmembrane region" description="Helical" evidence="1">
    <location>
        <begin position="340"/>
        <end position="364"/>
    </location>
</feature>
<gene>
    <name evidence="2" type="primary">PowCR01_000055300</name>
    <name evidence="2" type="ORF">POWCR01_000055300</name>
</gene>
<name>A0A1C3KGG1_PLAOA</name>
<dbReference type="VEuPathDB" id="PlasmoDB:POWCR01_000055300"/>